<dbReference type="PANTHER" id="PTHR31286:SF183">
    <property type="entry name" value="CCHC-TYPE DOMAIN-CONTAINING PROTEIN"/>
    <property type="match status" value="1"/>
</dbReference>
<dbReference type="Pfam" id="PF00078">
    <property type="entry name" value="RVT_1"/>
    <property type="match status" value="1"/>
</dbReference>
<keyword evidence="3" id="KW-1185">Reference proteome</keyword>
<gene>
    <name evidence="2" type="ORF">DCAR_0727299</name>
</gene>
<dbReference type="EMBL" id="CP093349">
    <property type="protein sequence ID" value="WOH07865.1"/>
    <property type="molecule type" value="Genomic_DNA"/>
</dbReference>
<sequence length="638" mass="74379">MDRNRYLFQFYHELDIARVIEGSPWTFGRFQLVFTRLKEGENPRTINIDKIDLWVQLHDMSTGFMSLKVVTDIGNYIGRFIESDVNNFVGVWRDYLRVRVSIDLNKPLQRRMKLKRNDANWCLVNFKYEDIPTFCFIYEMIGHSEKFCERIFDTPPNKIVKPYGAWMRAEPRRRHQTIGAKWLRQGGGSPASSPMEETQRKDVKVARESIELSEDSGLEITVSKRRRMEEPKLSGPIEKIGDEDADMLDTQNNGNMVPKNLLQAASKEKLEWVGNMLRYEGLFVVEPQGRSGGLALLWKAKDQADLLSYSQFYIDIKVHGFNEAIQDAGLRGMDLVGHQYTWEKGRDTPDWMEVRLDRAMTTDDWLLSFPMAKLYNLEGSTSDHSAIFLAVQSQTQRPGIFRFKFENTWLTEPMSLDNCWQRYCPYGEELFHKWKLMVRPISLCNVLIKIITKVVANRLKKTLETAVYKNQNNVMISHEVMHYLKRKRRGRDGPMTIKLDMSKAYDRIEWAYLKAVLIKMGYDAWWIHLILQCVCSVSYHVTHAKREVDPILPNRGIRQGDLLSPYLFILCVEGLSALLKNFEQKKWIQGIKVCRSAPGISHMLFADDSYLFCKANEESTTHMLRLMQIFLGRIWAEG</sequence>
<dbReference type="InterPro" id="IPR036691">
    <property type="entry name" value="Endo/exonu/phosph_ase_sf"/>
</dbReference>
<dbReference type="InterPro" id="IPR040256">
    <property type="entry name" value="At4g02000-like"/>
</dbReference>
<protein>
    <recommendedName>
        <fullName evidence="1">Reverse transcriptase domain-containing protein</fullName>
    </recommendedName>
</protein>
<evidence type="ECO:0000313" key="2">
    <source>
        <dbReference type="EMBL" id="WOH07865.1"/>
    </source>
</evidence>
<evidence type="ECO:0000313" key="3">
    <source>
        <dbReference type="Proteomes" id="UP000077755"/>
    </source>
</evidence>
<reference evidence="2" key="1">
    <citation type="journal article" date="2016" name="Nat. Genet.">
        <title>A high-quality carrot genome assembly provides new insights into carotenoid accumulation and asterid genome evolution.</title>
        <authorList>
            <person name="Iorizzo M."/>
            <person name="Ellison S."/>
            <person name="Senalik D."/>
            <person name="Zeng P."/>
            <person name="Satapoomin P."/>
            <person name="Huang J."/>
            <person name="Bowman M."/>
            <person name="Iovene M."/>
            <person name="Sanseverino W."/>
            <person name="Cavagnaro P."/>
            <person name="Yildiz M."/>
            <person name="Macko-Podgorni A."/>
            <person name="Moranska E."/>
            <person name="Grzebelus E."/>
            <person name="Grzebelus D."/>
            <person name="Ashrafi H."/>
            <person name="Zheng Z."/>
            <person name="Cheng S."/>
            <person name="Spooner D."/>
            <person name="Van Deynze A."/>
            <person name="Simon P."/>
        </authorList>
    </citation>
    <scope>NUCLEOTIDE SEQUENCE</scope>
    <source>
        <tissue evidence="2">Leaf</tissue>
    </source>
</reference>
<reference evidence="2" key="2">
    <citation type="submission" date="2022-03" db="EMBL/GenBank/DDBJ databases">
        <title>Draft title - Genomic analysis of global carrot germplasm unveils the trajectory of domestication and the origin of high carotenoid orange carrot.</title>
        <authorList>
            <person name="Iorizzo M."/>
            <person name="Ellison S."/>
            <person name="Senalik D."/>
            <person name="Macko-Podgorni A."/>
            <person name="Grzebelus D."/>
            <person name="Bostan H."/>
            <person name="Rolling W."/>
            <person name="Curaba J."/>
            <person name="Simon P."/>
        </authorList>
    </citation>
    <scope>NUCLEOTIDE SEQUENCE</scope>
    <source>
        <tissue evidence="2">Leaf</tissue>
    </source>
</reference>
<feature type="domain" description="Reverse transcriptase" evidence="1">
    <location>
        <begin position="412"/>
        <end position="638"/>
    </location>
</feature>
<dbReference type="InterPro" id="IPR000477">
    <property type="entry name" value="RT_dom"/>
</dbReference>
<evidence type="ECO:0000259" key="1">
    <source>
        <dbReference type="PROSITE" id="PS50878"/>
    </source>
</evidence>
<dbReference type="Proteomes" id="UP000077755">
    <property type="component" value="Chromosome 7"/>
</dbReference>
<dbReference type="PROSITE" id="PS50878">
    <property type="entry name" value="RT_POL"/>
    <property type="match status" value="1"/>
</dbReference>
<dbReference type="InterPro" id="IPR025836">
    <property type="entry name" value="Zn_knuckle_CX2CX4HX4C"/>
</dbReference>
<dbReference type="CDD" id="cd01650">
    <property type="entry name" value="RT_nLTR_like"/>
    <property type="match status" value="1"/>
</dbReference>
<name>A0AAF1B6C5_DAUCS</name>
<dbReference type="Pfam" id="PF14392">
    <property type="entry name" value="zf-CCHC_4"/>
    <property type="match status" value="1"/>
</dbReference>
<dbReference type="SUPFAM" id="SSF56219">
    <property type="entry name" value="DNase I-like"/>
    <property type="match status" value="1"/>
</dbReference>
<dbReference type="SUPFAM" id="SSF56672">
    <property type="entry name" value="DNA/RNA polymerases"/>
    <property type="match status" value="1"/>
</dbReference>
<organism evidence="2 3">
    <name type="scientific">Daucus carota subsp. sativus</name>
    <name type="common">Carrot</name>
    <dbReference type="NCBI Taxonomy" id="79200"/>
    <lineage>
        <taxon>Eukaryota</taxon>
        <taxon>Viridiplantae</taxon>
        <taxon>Streptophyta</taxon>
        <taxon>Embryophyta</taxon>
        <taxon>Tracheophyta</taxon>
        <taxon>Spermatophyta</taxon>
        <taxon>Magnoliopsida</taxon>
        <taxon>eudicotyledons</taxon>
        <taxon>Gunneridae</taxon>
        <taxon>Pentapetalae</taxon>
        <taxon>asterids</taxon>
        <taxon>campanulids</taxon>
        <taxon>Apiales</taxon>
        <taxon>Apiaceae</taxon>
        <taxon>Apioideae</taxon>
        <taxon>Scandiceae</taxon>
        <taxon>Daucinae</taxon>
        <taxon>Daucus</taxon>
        <taxon>Daucus sect. Daucus</taxon>
    </lineage>
</organism>
<proteinExistence type="predicted"/>
<dbReference type="AlphaFoldDB" id="A0AAF1B6C5"/>
<accession>A0AAF1B6C5</accession>
<dbReference type="InterPro" id="IPR043502">
    <property type="entry name" value="DNA/RNA_pol_sf"/>
</dbReference>
<dbReference type="PANTHER" id="PTHR31286">
    <property type="entry name" value="GLYCINE-RICH CELL WALL STRUCTURAL PROTEIN 1.8-LIKE"/>
    <property type="match status" value="1"/>
</dbReference>